<dbReference type="InterPro" id="IPR020550">
    <property type="entry name" value="Inositol_monophosphatase_CS"/>
</dbReference>
<dbReference type="GO" id="GO:0006020">
    <property type="term" value="P:inositol metabolic process"/>
    <property type="evidence" value="ECO:0007669"/>
    <property type="project" value="TreeGrafter"/>
</dbReference>
<sequence length="281" mass="29800">MTTIDATRSVRLAEVAAEAATAVGDMLRGAFRSRPEVDYKRDRHDPVTVHDKAAEARIRDVVLAAEPDSRIVGEEGGTVGEGHVEWHVDPIDGTANFAHGLPFFCTSIGAVIDGRVVAGAIYDPLRDDLYTATLSGAWHNGRLLASVGADNAQQALLLTSYPSAREIRAAPDRAVRRQTDLIIEYQTLRRIGSAALSLAHVATGWADAALGIGVNSWDVAAGSLLVTAAGGHYLGLRPNAVETDRAAWREPGYFATVGTLDPAGSSVIEAFADTHRPVSLT</sequence>
<keyword evidence="3 5" id="KW-0479">Metal-binding</keyword>
<dbReference type="GO" id="GO:0046854">
    <property type="term" value="P:phosphatidylinositol phosphate biosynthetic process"/>
    <property type="evidence" value="ECO:0007669"/>
    <property type="project" value="InterPro"/>
</dbReference>
<dbReference type="EMBL" id="FMIC01000002">
    <property type="protein sequence ID" value="SCL70546.1"/>
    <property type="molecule type" value="Genomic_DNA"/>
</dbReference>
<feature type="binding site" evidence="5">
    <location>
        <position position="89"/>
    </location>
    <ligand>
        <name>Mg(2+)</name>
        <dbReference type="ChEBI" id="CHEBI:18420"/>
        <label>1</label>
        <note>catalytic</note>
    </ligand>
</feature>
<evidence type="ECO:0000313" key="6">
    <source>
        <dbReference type="EMBL" id="SCL70546.1"/>
    </source>
</evidence>
<accession>A0A1C6VW66</accession>
<evidence type="ECO:0000256" key="1">
    <source>
        <dbReference type="ARBA" id="ARBA00001033"/>
    </source>
</evidence>
<evidence type="ECO:0000256" key="3">
    <source>
        <dbReference type="ARBA" id="ARBA00022723"/>
    </source>
</evidence>
<dbReference type="GO" id="GO:0007165">
    <property type="term" value="P:signal transduction"/>
    <property type="evidence" value="ECO:0007669"/>
    <property type="project" value="TreeGrafter"/>
</dbReference>
<dbReference type="GO" id="GO:0008934">
    <property type="term" value="F:inositol monophosphate 1-phosphatase activity"/>
    <property type="evidence" value="ECO:0007669"/>
    <property type="project" value="TreeGrafter"/>
</dbReference>
<protein>
    <recommendedName>
        <fullName evidence="2">inositol-phosphate phosphatase</fullName>
        <ecNumber evidence="2">3.1.3.25</ecNumber>
    </recommendedName>
</protein>
<feature type="binding site" evidence="5">
    <location>
        <position position="74"/>
    </location>
    <ligand>
        <name>Mg(2+)</name>
        <dbReference type="ChEBI" id="CHEBI:18420"/>
        <label>1</label>
        <note>catalytic</note>
    </ligand>
</feature>
<dbReference type="GO" id="GO:0046872">
    <property type="term" value="F:metal ion binding"/>
    <property type="evidence" value="ECO:0007669"/>
    <property type="project" value="UniProtKB-KW"/>
</dbReference>
<dbReference type="EC" id="3.1.3.25" evidence="2"/>
<name>A0A1C6VW66_9ACTN</name>
<evidence type="ECO:0000256" key="5">
    <source>
        <dbReference type="PIRSR" id="PIRSR600760-2"/>
    </source>
</evidence>
<dbReference type="RefSeq" id="WP_218107556.1">
    <property type="nucleotide sequence ID" value="NZ_FMIC01000002.1"/>
</dbReference>
<feature type="binding site" evidence="5">
    <location>
        <position position="92"/>
    </location>
    <ligand>
        <name>Mg(2+)</name>
        <dbReference type="ChEBI" id="CHEBI:18420"/>
        <label>1</label>
        <note>catalytic</note>
    </ligand>
</feature>
<dbReference type="InterPro" id="IPR020583">
    <property type="entry name" value="Inositol_monoP_metal-BS"/>
</dbReference>
<dbReference type="AlphaFoldDB" id="A0A1C6VW66"/>
<dbReference type="Proteomes" id="UP000199343">
    <property type="component" value="Unassembled WGS sequence"/>
</dbReference>
<dbReference type="PANTHER" id="PTHR20854">
    <property type="entry name" value="INOSITOL MONOPHOSPHATASE"/>
    <property type="match status" value="1"/>
</dbReference>
<keyword evidence="4 5" id="KW-0460">Magnesium</keyword>
<comment type="catalytic activity">
    <reaction evidence="1">
        <text>a myo-inositol phosphate + H2O = myo-inositol + phosphate</text>
        <dbReference type="Rhea" id="RHEA:24056"/>
        <dbReference type="ChEBI" id="CHEBI:15377"/>
        <dbReference type="ChEBI" id="CHEBI:17268"/>
        <dbReference type="ChEBI" id="CHEBI:43474"/>
        <dbReference type="ChEBI" id="CHEBI:84139"/>
        <dbReference type="EC" id="3.1.3.25"/>
    </reaction>
</comment>
<dbReference type="SUPFAM" id="SSF56655">
    <property type="entry name" value="Carbohydrate phosphatase"/>
    <property type="match status" value="1"/>
</dbReference>
<organism evidence="6 7">
    <name type="scientific">Micromonospora peucetia</name>
    <dbReference type="NCBI Taxonomy" id="47871"/>
    <lineage>
        <taxon>Bacteria</taxon>
        <taxon>Bacillati</taxon>
        <taxon>Actinomycetota</taxon>
        <taxon>Actinomycetes</taxon>
        <taxon>Micromonosporales</taxon>
        <taxon>Micromonosporaceae</taxon>
        <taxon>Micromonospora</taxon>
    </lineage>
</organism>
<reference evidence="6 7" key="1">
    <citation type="submission" date="2016-06" db="EMBL/GenBank/DDBJ databases">
        <authorList>
            <person name="Kjaerup R.B."/>
            <person name="Dalgaard T.S."/>
            <person name="Juul-Madsen H.R."/>
        </authorList>
    </citation>
    <scope>NUCLEOTIDE SEQUENCE [LARGE SCALE GENOMIC DNA]</scope>
    <source>
        <strain evidence="6 7">DSM 43363</strain>
    </source>
</reference>
<evidence type="ECO:0000256" key="2">
    <source>
        <dbReference type="ARBA" id="ARBA00013106"/>
    </source>
</evidence>
<dbReference type="PROSITE" id="PS00630">
    <property type="entry name" value="IMP_2"/>
    <property type="match status" value="1"/>
</dbReference>
<gene>
    <name evidence="6" type="ORF">GA0070608_4369</name>
</gene>
<comment type="cofactor">
    <cofactor evidence="5">
        <name>Mg(2+)</name>
        <dbReference type="ChEBI" id="CHEBI:18420"/>
    </cofactor>
</comment>
<dbReference type="Gene3D" id="3.40.190.80">
    <property type="match status" value="1"/>
</dbReference>
<feature type="binding site" evidence="5">
    <location>
        <position position="91"/>
    </location>
    <ligand>
        <name>Mg(2+)</name>
        <dbReference type="ChEBI" id="CHEBI:18420"/>
        <label>1</label>
        <note>catalytic</note>
    </ligand>
</feature>
<dbReference type="PROSITE" id="PS00629">
    <property type="entry name" value="IMP_1"/>
    <property type="match status" value="1"/>
</dbReference>
<dbReference type="Pfam" id="PF00459">
    <property type="entry name" value="Inositol_P"/>
    <property type="match status" value="1"/>
</dbReference>
<dbReference type="PANTHER" id="PTHR20854:SF17">
    <property type="entry name" value="PHOSPHATASE IMPL1, CHLOROPLASTIC"/>
    <property type="match status" value="1"/>
</dbReference>
<dbReference type="Gene3D" id="3.30.540.10">
    <property type="entry name" value="Fructose-1,6-Bisphosphatase, subunit A, domain 1"/>
    <property type="match status" value="1"/>
</dbReference>
<proteinExistence type="predicted"/>
<evidence type="ECO:0000313" key="7">
    <source>
        <dbReference type="Proteomes" id="UP000199343"/>
    </source>
</evidence>
<evidence type="ECO:0000256" key="4">
    <source>
        <dbReference type="ARBA" id="ARBA00022842"/>
    </source>
</evidence>
<dbReference type="PRINTS" id="PR00377">
    <property type="entry name" value="IMPHPHTASES"/>
</dbReference>
<dbReference type="InterPro" id="IPR000760">
    <property type="entry name" value="Inositol_monophosphatase-like"/>
</dbReference>
<feature type="binding site" evidence="5">
    <location>
        <position position="218"/>
    </location>
    <ligand>
        <name>Mg(2+)</name>
        <dbReference type="ChEBI" id="CHEBI:18420"/>
        <label>1</label>
        <note>catalytic</note>
    </ligand>
</feature>
<dbReference type="STRING" id="47871.GA0070608_4369"/>